<evidence type="ECO:0000256" key="8">
    <source>
        <dbReference type="ARBA" id="ARBA00023136"/>
    </source>
</evidence>
<reference evidence="11 12" key="1">
    <citation type="submission" date="2018-11" db="EMBL/GenBank/DDBJ databases">
        <title>Novel Erysipelotrichaceae bacterium isolated from small intestine of a swine.</title>
        <authorList>
            <person name="Kim J.S."/>
            <person name="Choe H."/>
            <person name="Lee Y.R."/>
            <person name="Kim K.M."/>
            <person name="Park D.S."/>
        </authorList>
    </citation>
    <scope>NUCLEOTIDE SEQUENCE [LARGE SCALE GENOMIC DNA]</scope>
    <source>
        <strain evidence="11 12">SG0102</strain>
    </source>
</reference>
<dbReference type="AlphaFoldDB" id="A0A3G9J5W6"/>
<accession>A0A3G9J5W6</accession>
<sequence length="459" mass="48962">MNEKEKKQYEQLVLKPIPPLIVSLAVPTTISMMVSMIYNLVDAYFVGKLGTSAAAAIGILVSVSAVFQAIGFMCGHGSGGRISMELGHGHKAHADAYASTGFFASLSLGIILAALGLLLITPLMYMLGSTDTILPYARTYGFYILLSAPALSASCTLNNIMRYEGKASLAMIGLVSGGVINMIGDPILMFGFHMGIAGAGLSTALSQWISFGILLYMFLAHKTITELSLKNFHPFSLDMAKIMGNGAPSLVRQTLNSVAAMALNIAANPYGDAAIAAMAIVGRIALFFGSIMTGIGQGLQPVSAYNYGAHKFKRVHQGVIFTFLLGEAVLGCFAVLGFIFDKQLIMLFRDDPKVVEIGTLALRLQCVALLFQSLTIIGNMTFQAIGQSLKATFLASLRTGVYYLPAIIILPHFFGLLGIQMSQTVADICAALTNLPFLLVFLKGLPDANEHVAIDDEYA</sequence>
<feature type="transmembrane region" description="Helical" evidence="10">
    <location>
        <begin position="401"/>
        <end position="419"/>
    </location>
</feature>
<evidence type="ECO:0000313" key="11">
    <source>
        <dbReference type="EMBL" id="BBH26410.1"/>
    </source>
</evidence>
<dbReference type="InterPro" id="IPR045070">
    <property type="entry name" value="MATE_MepA-like"/>
</dbReference>
<evidence type="ECO:0000256" key="4">
    <source>
        <dbReference type="ARBA" id="ARBA00022448"/>
    </source>
</evidence>
<evidence type="ECO:0000313" key="12">
    <source>
        <dbReference type="Proteomes" id="UP000268059"/>
    </source>
</evidence>
<evidence type="ECO:0000256" key="10">
    <source>
        <dbReference type="SAM" id="Phobius"/>
    </source>
</evidence>
<feature type="transmembrane region" description="Helical" evidence="10">
    <location>
        <begin position="319"/>
        <end position="340"/>
    </location>
</feature>
<keyword evidence="5" id="KW-1003">Cell membrane</keyword>
<comment type="similarity">
    <text evidence="2">Belongs to the multi antimicrobial extrusion (MATE) (TC 2.A.66.1) family. MepA subfamily.</text>
</comment>
<keyword evidence="12" id="KW-1185">Reference proteome</keyword>
<dbReference type="PANTHER" id="PTHR43823:SF3">
    <property type="entry name" value="MULTIDRUG EXPORT PROTEIN MEPA"/>
    <property type="match status" value="1"/>
</dbReference>
<keyword evidence="7 10" id="KW-1133">Transmembrane helix</keyword>
<dbReference type="GO" id="GO:0046677">
    <property type="term" value="P:response to antibiotic"/>
    <property type="evidence" value="ECO:0007669"/>
    <property type="project" value="UniProtKB-KW"/>
</dbReference>
<feature type="transmembrane region" description="Helical" evidence="10">
    <location>
        <begin position="140"/>
        <end position="160"/>
    </location>
</feature>
<dbReference type="OrthoDB" id="9811110at2"/>
<feature type="transmembrane region" description="Helical" evidence="10">
    <location>
        <begin position="20"/>
        <end position="41"/>
    </location>
</feature>
<dbReference type="GO" id="GO:0015297">
    <property type="term" value="F:antiporter activity"/>
    <property type="evidence" value="ECO:0007669"/>
    <property type="project" value="InterPro"/>
</dbReference>
<evidence type="ECO:0000256" key="6">
    <source>
        <dbReference type="ARBA" id="ARBA00022692"/>
    </source>
</evidence>
<evidence type="ECO:0000256" key="2">
    <source>
        <dbReference type="ARBA" id="ARBA00008417"/>
    </source>
</evidence>
<feature type="transmembrane region" description="Helical" evidence="10">
    <location>
        <begin position="53"/>
        <end position="75"/>
    </location>
</feature>
<dbReference type="Proteomes" id="UP000268059">
    <property type="component" value="Chromosome"/>
</dbReference>
<dbReference type="PIRSF" id="PIRSF006603">
    <property type="entry name" value="DinF"/>
    <property type="match status" value="1"/>
</dbReference>
<dbReference type="KEGG" id="ebm:SG0102_13440"/>
<dbReference type="InterPro" id="IPR048279">
    <property type="entry name" value="MdtK-like"/>
</dbReference>
<dbReference type="GO" id="GO:0005886">
    <property type="term" value="C:plasma membrane"/>
    <property type="evidence" value="ECO:0007669"/>
    <property type="project" value="UniProtKB-SubCell"/>
</dbReference>
<keyword evidence="6 10" id="KW-0812">Transmembrane</keyword>
<evidence type="ECO:0000256" key="7">
    <source>
        <dbReference type="ARBA" id="ARBA00022989"/>
    </source>
</evidence>
<evidence type="ECO:0000256" key="5">
    <source>
        <dbReference type="ARBA" id="ARBA00022475"/>
    </source>
</evidence>
<comment type="subcellular location">
    <subcellularLocation>
        <location evidence="1">Cell membrane</location>
        <topology evidence="1">Multi-pass membrane protein</topology>
    </subcellularLocation>
</comment>
<dbReference type="InterPro" id="IPR002528">
    <property type="entry name" value="MATE_fam"/>
</dbReference>
<dbReference type="InterPro" id="IPR051327">
    <property type="entry name" value="MATE_MepA_subfamily"/>
</dbReference>
<dbReference type="NCBIfam" id="TIGR00797">
    <property type="entry name" value="matE"/>
    <property type="match status" value="1"/>
</dbReference>
<gene>
    <name evidence="11" type="ORF">SG0102_13440</name>
</gene>
<dbReference type="PANTHER" id="PTHR43823">
    <property type="entry name" value="SPORULATION PROTEIN YKVU"/>
    <property type="match status" value="1"/>
</dbReference>
<evidence type="ECO:0000256" key="1">
    <source>
        <dbReference type="ARBA" id="ARBA00004651"/>
    </source>
</evidence>
<proteinExistence type="inferred from homology"/>
<dbReference type="GO" id="GO:0042910">
    <property type="term" value="F:xenobiotic transmembrane transporter activity"/>
    <property type="evidence" value="ECO:0007669"/>
    <property type="project" value="InterPro"/>
</dbReference>
<protein>
    <recommendedName>
        <fullName evidence="3">Multidrug export protein MepA</fullName>
    </recommendedName>
</protein>
<evidence type="ECO:0000256" key="9">
    <source>
        <dbReference type="ARBA" id="ARBA00023251"/>
    </source>
</evidence>
<keyword evidence="9" id="KW-0046">Antibiotic resistance</keyword>
<keyword evidence="8 10" id="KW-0472">Membrane</keyword>
<name>A0A3G9J5W6_9FIRM</name>
<dbReference type="InParanoid" id="A0A3G9J5W6"/>
<dbReference type="EMBL" id="AP019309">
    <property type="protein sequence ID" value="BBH26410.1"/>
    <property type="molecule type" value="Genomic_DNA"/>
</dbReference>
<dbReference type="Pfam" id="PF01554">
    <property type="entry name" value="MatE"/>
    <property type="match status" value="2"/>
</dbReference>
<dbReference type="RefSeq" id="WP_125119281.1">
    <property type="nucleotide sequence ID" value="NZ_AP019309.1"/>
</dbReference>
<organism evidence="11 12">
    <name type="scientific">Intestinibaculum porci</name>
    <dbReference type="NCBI Taxonomy" id="2487118"/>
    <lineage>
        <taxon>Bacteria</taxon>
        <taxon>Bacillati</taxon>
        <taxon>Bacillota</taxon>
        <taxon>Erysipelotrichia</taxon>
        <taxon>Erysipelotrichales</taxon>
        <taxon>Erysipelotrichaceae</taxon>
        <taxon>Intestinibaculum</taxon>
    </lineage>
</organism>
<keyword evidence="4" id="KW-0813">Transport</keyword>
<evidence type="ECO:0000256" key="3">
    <source>
        <dbReference type="ARBA" id="ARBA00022106"/>
    </source>
</evidence>
<feature type="transmembrane region" description="Helical" evidence="10">
    <location>
        <begin position="96"/>
        <end position="120"/>
    </location>
</feature>
<feature type="transmembrane region" description="Helical" evidence="10">
    <location>
        <begin position="167"/>
        <end position="184"/>
    </location>
</feature>
<feature type="transmembrane region" description="Helical" evidence="10">
    <location>
        <begin position="360"/>
        <end position="380"/>
    </location>
</feature>
<dbReference type="CDD" id="cd13143">
    <property type="entry name" value="MATE_MepA_like"/>
    <property type="match status" value="1"/>
</dbReference>
<feature type="transmembrane region" description="Helical" evidence="10">
    <location>
        <begin position="196"/>
        <end position="219"/>
    </location>
</feature>